<dbReference type="SUPFAM" id="SSF52788">
    <property type="entry name" value="Phosphotyrosine protein phosphatases I"/>
    <property type="match status" value="1"/>
</dbReference>
<name>A0ABN6L5Z1_9BACT</name>
<dbReference type="PANTHER" id="PTHR43428:SF1">
    <property type="entry name" value="ARSENATE REDUCTASE"/>
    <property type="match status" value="1"/>
</dbReference>
<dbReference type="PANTHER" id="PTHR43428">
    <property type="entry name" value="ARSENATE REDUCTASE"/>
    <property type="match status" value="1"/>
</dbReference>
<dbReference type="InterPro" id="IPR036196">
    <property type="entry name" value="Ptyr_pPase_sf"/>
</dbReference>
<accession>A0ABN6L5Z1</accession>
<dbReference type="Proteomes" id="UP001354989">
    <property type="component" value="Chromosome"/>
</dbReference>
<evidence type="ECO:0000313" key="1">
    <source>
        <dbReference type="EMBL" id="BDC98590.1"/>
    </source>
</evidence>
<dbReference type="RefSeq" id="WP_338397750.1">
    <property type="nucleotide sequence ID" value="NZ_AP025292.1"/>
</dbReference>
<dbReference type="Gene3D" id="3.40.50.2300">
    <property type="match status" value="1"/>
</dbReference>
<dbReference type="EMBL" id="AP025292">
    <property type="protein sequence ID" value="BDC98590.1"/>
    <property type="molecule type" value="Genomic_DNA"/>
</dbReference>
<organism evidence="1 2">
    <name type="scientific">Persicobacter psychrovividus</name>
    <dbReference type="NCBI Taxonomy" id="387638"/>
    <lineage>
        <taxon>Bacteria</taxon>
        <taxon>Pseudomonadati</taxon>
        <taxon>Bacteroidota</taxon>
        <taxon>Cytophagia</taxon>
        <taxon>Cytophagales</taxon>
        <taxon>Persicobacteraceae</taxon>
        <taxon>Persicobacter</taxon>
    </lineage>
</organism>
<evidence type="ECO:0000313" key="2">
    <source>
        <dbReference type="Proteomes" id="UP001354989"/>
    </source>
</evidence>
<protein>
    <submittedName>
        <fullName evidence="1">Uncharacterized protein</fullName>
    </submittedName>
</protein>
<keyword evidence="2" id="KW-1185">Reference proteome</keyword>
<reference evidence="1 2" key="1">
    <citation type="submission" date="2021-12" db="EMBL/GenBank/DDBJ databases">
        <title>Genome sequencing of bacteria with rrn-lacking chromosome and rrn-plasmid.</title>
        <authorList>
            <person name="Anda M."/>
            <person name="Iwasaki W."/>
        </authorList>
    </citation>
    <scope>NUCLEOTIDE SEQUENCE [LARGE SCALE GENOMIC DNA]</scope>
    <source>
        <strain evidence="1 2">NBRC 101262</strain>
    </source>
</reference>
<proteinExistence type="predicted"/>
<sequence>MIQKFKEQCLAQVANIDQERKGEIQLIAEALRPALTEETKLLFVDTHNSRSGIFAQIWAKCWAMHFGLKQLKIYSGGMKEESIHNNTINALNRAGLFVNRLDYQENARYQAFYHEGDAPVAVFSKLLDDYANPKTDFFAVVTSQAAKDNYPEIAGAQQTLSLIFPDIRQVDGTMEEDRIYSEYNLRIATELCCLMGMLGGQ</sequence>
<gene>
    <name evidence="1" type="ORF">PEPS_08710</name>
</gene>